<accession>A0A2P8C6N6</accession>
<organism evidence="3 4">
    <name type="scientific">Prolixibacter denitrificans</name>
    <dbReference type="NCBI Taxonomy" id="1541063"/>
    <lineage>
        <taxon>Bacteria</taxon>
        <taxon>Pseudomonadati</taxon>
        <taxon>Bacteroidota</taxon>
        <taxon>Bacteroidia</taxon>
        <taxon>Marinilabiliales</taxon>
        <taxon>Prolixibacteraceae</taxon>
        <taxon>Prolixibacter</taxon>
    </lineage>
</organism>
<dbReference type="Pfam" id="PF03572">
    <property type="entry name" value="Peptidase_S41"/>
    <property type="match status" value="1"/>
</dbReference>
<keyword evidence="5" id="KW-1185">Reference proteome</keyword>
<evidence type="ECO:0000259" key="1">
    <source>
        <dbReference type="Pfam" id="PF03572"/>
    </source>
</evidence>
<sequence length="550" mass="62321">MKNILLLSTLFFLLAPAYGQVLVTFRIDIEDLIAAGLLSPADSNKVFVRGSFNNWRGTAHELKRLPEQRIYQGTFDLNKEAGDTISYKFVIEKKQGHFFWERNPDPTNPGNGNRQFTLEKEKMVLPIAHFRYDEYFIYPVVFSKQKLQEDFRQFRQILETTHPALYDYTTKEVLDSLFDLSYSRIDTALDFRTFLMLMTEVISQVGCGHSSLWIPNAYWNVAPERLFPLKLQAAEGKTYVTGSYDNKEEIPIGSELLIINQMPISALINQLAALTSADGFNHSYRLTKATQNFAIKYAHAYGFQDTFQIEYLVPGKRQKQVAFLQPVSKEAVDKSKTKHTELSFKEIEGTNAGVLTINTFGYYSRVGMFRSFVDSVFQVIEKNAIGNLILDLRGNGGGDPFCSSYLWAYLEPEPVPYFEDHYGKYDTLANPVPQPAFPYQGKLFTLIDGNGFSTTGHFCGLLKYHQVGKFIGTEIGATYTCTGNATYPPLKHTRIMVGTARVRRYTAAVKNMDPKRGIIPDYPVELTQQDIIDGRDAVLEYALKLAGATD</sequence>
<feature type="domain" description="Tail specific protease" evidence="1">
    <location>
        <begin position="352"/>
        <end position="524"/>
    </location>
</feature>
<reference evidence="3 4" key="1">
    <citation type="submission" date="2018-03" db="EMBL/GenBank/DDBJ databases">
        <title>Genomic Encyclopedia of Archaeal and Bacterial Type Strains, Phase II (KMG-II): from individual species to whole genera.</title>
        <authorList>
            <person name="Goeker M."/>
        </authorList>
    </citation>
    <scope>NUCLEOTIDE SEQUENCE [LARGE SCALE GENOMIC DNA]</scope>
    <source>
        <strain evidence="3 4">DSM 27267</strain>
    </source>
</reference>
<dbReference type="Gene3D" id="2.60.40.10">
    <property type="entry name" value="Immunoglobulins"/>
    <property type="match status" value="1"/>
</dbReference>
<dbReference type="SUPFAM" id="SSF81296">
    <property type="entry name" value="E set domains"/>
    <property type="match status" value="1"/>
</dbReference>
<protein>
    <submittedName>
        <fullName evidence="3">Peptidase S41-like protein</fullName>
    </submittedName>
</protein>
<dbReference type="Proteomes" id="UP000396862">
    <property type="component" value="Unassembled WGS sequence"/>
</dbReference>
<evidence type="ECO:0000313" key="3">
    <source>
        <dbReference type="EMBL" id="PSK80587.1"/>
    </source>
</evidence>
<evidence type="ECO:0000313" key="2">
    <source>
        <dbReference type="EMBL" id="GET22119.1"/>
    </source>
</evidence>
<evidence type="ECO:0000313" key="5">
    <source>
        <dbReference type="Proteomes" id="UP000396862"/>
    </source>
</evidence>
<gene>
    <name evidence="3" type="ORF">CLV93_11424</name>
    <name evidence="2" type="ORF">JCM18694_23650</name>
</gene>
<evidence type="ECO:0000313" key="4">
    <source>
        <dbReference type="Proteomes" id="UP000240621"/>
    </source>
</evidence>
<reference evidence="2 5" key="2">
    <citation type="submission" date="2019-10" db="EMBL/GenBank/DDBJ databases">
        <title>Prolixibacter strains distinguished by the presence of nitrate reductase genes were adept at nitrate-dependent anaerobic corrosion of metallic iron and carbon steel.</title>
        <authorList>
            <person name="Iino T."/>
            <person name="Shono N."/>
            <person name="Ito K."/>
            <person name="Nakamura R."/>
            <person name="Sueoka K."/>
            <person name="Harayama S."/>
            <person name="Ohkuma M."/>
        </authorList>
    </citation>
    <scope>NUCLEOTIDE SEQUENCE [LARGE SCALE GENOMIC DNA]</scope>
    <source>
        <strain evidence="2 5">MIC1-1</strain>
    </source>
</reference>
<dbReference type="Proteomes" id="UP000240621">
    <property type="component" value="Unassembled WGS sequence"/>
</dbReference>
<dbReference type="InterPro" id="IPR013783">
    <property type="entry name" value="Ig-like_fold"/>
</dbReference>
<dbReference type="AlphaFoldDB" id="A0A2P8C6N6"/>
<comment type="caution">
    <text evidence="3">The sequence shown here is derived from an EMBL/GenBank/DDBJ whole genome shotgun (WGS) entry which is preliminary data.</text>
</comment>
<dbReference type="EMBL" id="BLAU01000001">
    <property type="protein sequence ID" value="GET22119.1"/>
    <property type="molecule type" value="Genomic_DNA"/>
</dbReference>
<dbReference type="InterPro" id="IPR014756">
    <property type="entry name" value="Ig_E-set"/>
</dbReference>
<dbReference type="RefSeq" id="WP_146142084.1">
    <property type="nucleotide sequence ID" value="NZ_BLAU01000001.1"/>
</dbReference>
<name>A0A2P8C6N6_9BACT</name>
<dbReference type="InterPro" id="IPR029045">
    <property type="entry name" value="ClpP/crotonase-like_dom_sf"/>
</dbReference>
<proteinExistence type="predicted"/>
<dbReference type="OrthoDB" id="5480566at2"/>
<dbReference type="InterPro" id="IPR005151">
    <property type="entry name" value="Tail-specific_protease"/>
</dbReference>
<dbReference type="GO" id="GO:0006508">
    <property type="term" value="P:proteolysis"/>
    <property type="evidence" value="ECO:0007669"/>
    <property type="project" value="InterPro"/>
</dbReference>
<dbReference type="EMBL" id="PYGC01000014">
    <property type="protein sequence ID" value="PSK80587.1"/>
    <property type="molecule type" value="Genomic_DNA"/>
</dbReference>
<dbReference type="Gene3D" id="3.90.226.10">
    <property type="entry name" value="2-enoyl-CoA Hydratase, Chain A, domain 1"/>
    <property type="match status" value="1"/>
</dbReference>
<dbReference type="SUPFAM" id="SSF52096">
    <property type="entry name" value="ClpP/crotonase"/>
    <property type="match status" value="1"/>
</dbReference>
<dbReference type="GO" id="GO:0008236">
    <property type="term" value="F:serine-type peptidase activity"/>
    <property type="evidence" value="ECO:0007669"/>
    <property type="project" value="InterPro"/>
</dbReference>